<dbReference type="PROSITE" id="PS50206">
    <property type="entry name" value="RHODANESE_3"/>
    <property type="match status" value="1"/>
</dbReference>
<feature type="domain" description="Rhodanese" evidence="7">
    <location>
        <begin position="217"/>
        <end position="309"/>
    </location>
</feature>
<dbReference type="OrthoDB" id="9813426at2"/>
<dbReference type="Pfam" id="PF09335">
    <property type="entry name" value="VTT_dom"/>
    <property type="match status" value="1"/>
</dbReference>
<evidence type="ECO:0000256" key="1">
    <source>
        <dbReference type="ARBA" id="ARBA00004651"/>
    </source>
</evidence>
<evidence type="ECO:0000256" key="2">
    <source>
        <dbReference type="ARBA" id="ARBA00022475"/>
    </source>
</evidence>
<dbReference type="AlphaFoldDB" id="B9XJ40"/>
<evidence type="ECO:0000256" key="5">
    <source>
        <dbReference type="ARBA" id="ARBA00023136"/>
    </source>
</evidence>
<evidence type="ECO:0000259" key="7">
    <source>
        <dbReference type="PROSITE" id="PS50206"/>
    </source>
</evidence>
<accession>B9XJ40</accession>
<protein>
    <submittedName>
        <fullName evidence="8">Rhodanese domain protein</fullName>
    </submittedName>
</protein>
<dbReference type="Proteomes" id="UP000003688">
    <property type="component" value="Unassembled WGS sequence"/>
</dbReference>
<dbReference type="Pfam" id="PF00581">
    <property type="entry name" value="Rhodanese"/>
    <property type="match status" value="1"/>
</dbReference>
<feature type="transmembrane region" description="Helical" evidence="6">
    <location>
        <begin position="7"/>
        <end position="27"/>
    </location>
</feature>
<feature type="transmembrane region" description="Helical" evidence="6">
    <location>
        <begin position="47"/>
        <end position="70"/>
    </location>
</feature>
<dbReference type="SUPFAM" id="SSF52821">
    <property type="entry name" value="Rhodanese/Cell cycle control phosphatase"/>
    <property type="match status" value="1"/>
</dbReference>
<dbReference type="InterPro" id="IPR036873">
    <property type="entry name" value="Rhodanese-like_dom_sf"/>
</dbReference>
<evidence type="ECO:0000256" key="6">
    <source>
        <dbReference type="SAM" id="Phobius"/>
    </source>
</evidence>
<name>B9XJ40_PEDPL</name>
<proteinExistence type="predicted"/>
<dbReference type="STRING" id="320771.Cflav_PD3137"/>
<dbReference type="GO" id="GO:0004792">
    <property type="term" value="F:thiosulfate-cyanide sulfurtransferase activity"/>
    <property type="evidence" value="ECO:0007669"/>
    <property type="project" value="InterPro"/>
</dbReference>
<organism evidence="8 9">
    <name type="scientific">Pedosphaera parvula (strain Ellin514)</name>
    <dbReference type="NCBI Taxonomy" id="320771"/>
    <lineage>
        <taxon>Bacteria</taxon>
        <taxon>Pseudomonadati</taxon>
        <taxon>Verrucomicrobiota</taxon>
        <taxon>Pedosphaerae</taxon>
        <taxon>Pedosphaerales</taxon>
        <taxon>Pedosphaeraceae</taxon>
        <taxon>Pedosphaera</taxon>
    </lineage>
</organism>
<dbReference type="InterPro" id="IPR051311">
    <property type="entry name" value="DedA_domain"/>
</dbReference>
<sequence length="317" mass="34913">MNEITRFLLSHGGSVLFLVVFVEQAGLPLPAAPWLLTAGALIAGGRLNAWLAVSVTFMACMIADSIWFYLGRRRGHRVLGLLCRISLEPDSCVRRTQDVFARYGMRGLVAAKFIPGLSTLAPPLAGSSGVSIPRFLLFDGVGSLLYVGSFTIVGALFGRQLEQVMAAIGSLGSGALGLIVGLGTLYIGYKYFQRYRVLRELRMARVTVDELYQKLEAGENLMILDLRSHAALAEDPSLIRGALHMTMEEVERRQQEIPRDRDVILYCSCPNEVSSARVALRLHRKGVLRVRPLLGGIDAWRERNYPTELRVVGATLV</sequence>
<dbReference type="InterPro" id="IPR032816">
    <property type="entry name" value="VTT_dom"/>
</dbReference>
<keyword evidence="9" id="KW-1185">Reference proteome</keyword>
<feature type="transmembrane region" description="Helical" evidence="6">
    <location>
        <begin position="164"/>
        <end position="189"/>
    </location>
</feature>
<dbReference type="GO" id="GO:0005886">
    <property type="term" value="C:plasma membrane"/>
    <property type="evidence" value="ECO:0007669"/>
    <property type="project" value="UniProtKB-SubCell"/>
</dbReference>
<dbReference type="InterPro" id="IPR023695">
    <property type="entry name" value="Thiosulf_sulfurTrfase"/>
</dbReference>
<comment type="caution">
    <text evidence="8">The sequence shown here is derived from an EMBL/GenBank/DDBJ whole genome shotgun (WGS) entry which is preliminary data.</text>
</comment>
<evidence type="ECO:0000313" key="9">
    <source>
        <dbReference type="Proteomes" id="UP000003688"/>
    </source>
</evidence>
<reference evidence="8 9" key="1">
    <citation type="journal article" date="2011" name="J. Bacteriol.">
        <title>Genome sequence of 'Pedosphaera parvula' Ellin514, an aerobic Verrucomicrobial isolate from pasture soil.</title>
        <authorList>
            <person name="Kant R."/>
            <person name="van Passel M.W."/>
            <person name="Sangwan P."/>
            <person name="Palva A."/>
            <person name="Lucas S."/>
            <person name="Copeland A."/>
            <person name="Lapidus A."/>
            <person name="Glavina Del Rio T."/>
            <person name="Dalin E."/>
            <person name="Tice H."/>
            <person name="Bruce D."/>
            <person name="Goodwin L."/>
            <person name="Pitluck S."/>
            <person name="Chertkov O."/>
            <person name="Larimer F.W."/>
            <person name="Land M.L."/>
            <person name="Hauser L."/>
            <person name="Brettin T.S."/>
            <person name="Detter J.C."/>
            <person name="Han S."/>
            <person name="de Vos W.M."/>
            <person name="Janssen P.H."/>
            <person name="Smidt H."/>
        </authorList>
    </citation>
    <scope>NUCLEOTIDE SEQUENCE [LARGE SCALE GENOMIC DNA]</scope>
    <source>
        <strain evidence="8 9">Ellin514</strain>
    </source>
</reference>
<keyword evidence="3 6" id="KW-0812">Transmembrane</keyword>
<keyword evidence="5 6" id="KW-0472">Membrane</keyword>
<gene>
    <name evidence="8" type="ORF">Cflav_PD3137</name>
</gene>
<dbReference type="CDD" id="cd01444">
    <property type="entry name" value="GlpE_ST"/>
    <property type="match status" value="1"/>
</dbReference>
<evidence type="ECO:0000313" key="8">
    <source>
        <dbReference type="EMBL" id="EEF60078.1"/>
    </source>
</evidence>
<comment type="subcellular location">
    <subcellularLocation>
        <location evidence="1">Cell membrane</location>
        <topology evidence="1">Multi-pass membrane protein</topology>
    </subcellularLocation>
</comment>
<dbReference type="Gene3D" id="3.40.250.10">
    <property type="entry name" value="Rhodanese-like domain"/>
    <property type="match status" value="1"/>
</dbReference>
<evidence type="ECO:0000256" key="4">
    <source>
        <dbReference type="ARBA" id="ARBA00022989"/>
    </source>
</evidence>
<dbReference type="RefSeq" id="WP_007415833.1">
    <property type="nucleotide sequence ID" value="NZ_ABOX02000020.1"/>
</dbReference>
<evidence type="ECO:0000256" key="3">
    <source>
        <dbReference type="ARBA" id="ARBA00022692"/>
    </source>
</evidence>
<dbReference type="SMART" id="SM00450">
    <property type="entry name" value="RHOD"/>
    <property type="match status" value="1"/>
</dbReference>
<keyword evidence="4 6" id="KW-1133">Transmembrane helix</keyword>
<keyword evidence="2" id="KW-1003">Cell membrane</keyword>
<dbReference type="PANTHER" id="PTHR42709">
    <property type="entry name" value="ALKALINE PHOSPHATASE LIKE PROTEIN"/>
    <property type="match status" value="1"/>
</dbReference>
<dbReference type="InterPro" id="IPR001763">
    <property type="entry name" value="Rhodanese-like_dom"/>
</dbReference>
<dbReference type="GO" id="GO:0005737">
    <property type="term" value="C:cytoplasm"/>
    <property type="evidence" value="ECO:0007669"/>
    <property type="project" value="InterPro"/>
</dbReference>
<dbReference type="EMBL" id="ABOX02000020">
    <property type="protein sequence ID" value="EEF60078.1"/>
    <property type="molecule type" value="Genomic_DNA"/>
</dbReference>
<dbReference type="PANTHER" id="PTHR42709:SF6">
    <property type="entry name" value="UNDECAPRENYL PHOSPHATE TRANSPORTER A"/>
    <property type="match status" value="1"/>
</dbReference>
<feature type="transmembrane region" description="Helical" evidence="6">
    <location>
        <begin position="135"/>
        <end position="158"/>
    </location>
</feature>